<evidence type="ECO:0000256" key="5">
    <source>
        <dbReference type="ARBA" id="ARBA00023163"/>
    </source>
</evidence>
<dbReference type="AlphaFoldDB" id="A0A0J6XFF2"/>
<dbReference type="EMBL" id="LFML01000125">
    <property type="protein sequence ID" value="KMO94700.1"/>
    <property type="molecule type" value="Genomic_DNA"/>
</dbReference>
<proteinExistence type="inferred from homology"/>
<protein>
    <submittedName>
        <fullName evidence="7">ECF subfamily RNA polymerase sigma factor</fullName>
    </submittedName>
</protein>
<evidence type="ECO:0000256" key="1">
    <source>
        <dbReference type="ARBA" id="ARBA00010641"/>
    </source>
</evidence>
<dbReference type="SUPFAM" id="SSF88659">
    <property type="entry name" value="Sigma3 and sigma4 domains of RNA polymerase sigma factors"/>
    <property type="match status" value="1"/>
</dbReference>
<dbReference type="Pfam" id="PF08281">
    <property type="entry name" value="Sigma70_r4_2"/>
    <property type="match status" value="1"/>
</dbReference>
<gene>
    <name evidence="7" type="ORF">ACS04_27750</name>
</gene>
<dbReference type="InterPro" id="IPR039425">
    <property type="entry name" value="RNA_pol_sigma-70-like"/>
</dbReference>
<dbReference type="InterPro" id="IPR014284">
    <property type="entry name" value="RNA_pol_sigma-70_dom"/>
</dbReference>
<dbReference type="Gene3D" id="1.10.1740.10">
    <property type="match status" value="1"/>
</dbReference>
<dbReference type="InterPro" id="IPR013249">
    <property type="entry name" value="RNA_pol_sigma70_r4_t2"/>
</dbReference>
<dbReference type="GO" id="GO:0006352">
    <property type="term" value="P:DNA-templated transcription initiation"/>
    <property type="evidence" value="ECO:0007669"/>
    <property type="project" value="InterPro"/>
</dbReference>
<dbReference type="PANTHER" id="PTHR43133">
    <property type="entry name" value="RNA POLYMERASE ECF-TYPE SIGMA FACTO"/>
    <property type="match status" value="1"/>
</dbReference>
<dbReference type="InterPro" id="IPR036388">
    <property type="entry name" value="WH-like_DNA-bd_sf"/>
</dbReference>
<dbReference type="Proteomes" id="UP000035932">
    <property type="component" value="Unassembled WGS sequence"/>
</dbReference>
<dbReference type="PATRIC" id="fig|66430.4.peg.1182"/>
<comment type="caution">
    <text evidence="7">The sequence shown here is derived from an EMBL/GenBank/DDBJ whole genome shotgun (WGS) entry which is preliminary data.</text>
</comment>
<reference evidence="7 8" key="1">
    <citation type="submission" date="2015-06" db="EMBL/GenBank/DDBJ databases">
        <title>Recapitulation of the evolution of biosynthetic gene clusters reveals hidden chemical diversity on bacterial genomes.</title>
        <authorList>
            <person name="Cruz-Morales P."/>
            <person name="Martinez-Guerrero C."/>
            <person name="Morales-Escalante M.A."/>
            <person name="Yanez-Guerra L.A."/>
            <person name="Kopp J.F."/>
            <person name="Feldmann J."/>
            <person name="Ramos-Aboites H.E."/>
            <person name="Barona-Gomez F."/>
        </authorList>
    </citation>
    <scope>NUCLEOTIDE SEQUENCE [LARGE SCALE GENOMIC DNA]</scope>
    <source>
        <strain evidence="7 8">ATCC 31245</strain>
    </source>
</reference>
<dbReference type="GO" id="GO:0003677">
    <property type="term" value="F:DNA binding"/>
    <property type="evidence" value="ECO:0007669"/>
    <property type="project" value="UniProtKB-KW"/>
</dbReference>
<evidence type="ECO:0000256" key="4">
    <source>
        <dbReference type="ARBA" id="ARBA00023125"/>
    </source>
</evidence>
<evidence type="ECO:0000259" key="6">
    <source>
        <dbReference type="Pfam" id="PF08281"/>
    </source>
</evidence>
<keyword evidence="4" id="KW-0238">DNA-binding</keyword>
<keyword evidence="5" id="KW-0804">Transcription</keyword>
<comment type="similarity">
    <text evidence="1">Belongs to the sigma-70 factor family. ECF subfamily.</text>
</comment>
<name>A0A0J6XFF2_9ACTN</name>
<evidence type="ECO:0000256" key="3">
    <source>
        <dbReference type="ARBA" id="ARBA00023082"/>
    </source>
</evidence>
<dbReference type="Gene3D" id="1.10.10.10">
    <property type="entry name" value="Winged helix-like DNA-binding domain superfamily/Winged helix DNA-binding domain"/>
    <property type="match status" value="1"/>
</dbReference>
<feature type="domain" description="RNA polymerase sigma factor 70 region 4 type 2" evidence="6">
    <location>
        <begin position="130"/>
        <end position="174"/>
    </location>
</feature>
<dbReference type="PANTHER" id="PTHR43133:SF8">
    <property type="entry name" value="RNA POLYMERASE SIGMA FACTOR HI_1459-RELATED"/>
    <property type="match status" value="1"/>
</dbReference>
<keyword evidence="8" id="KW-1185">Reference proteome</keyword>
<dbReference type="NCBIfam" id="TIGR02937">
    <property type="entry name" value="sigma70-ECF"/>
    <property type="match status" value="1"/>
</dbReference>
<evidence type="ECO:0000313" key="7">
    <source>
        <dbReference type="EMBL" id="KMO94700.1"/>
    </source>
</evidence>
<dbReference type="GO" id="GO:0016987">
    <property type="term" value="F:sigma factor activity"/>
    <property type="evidence" value="ECO:0007669"/>
    <property type="project" value="UniProtKB-KW"/>
</dbReference>
<sequence length="196" mass="21777">MEERMSEGEFDPSGDRAVSSELAGVLPVEFCAFHSQHHRAYLRYAHLQLGSRQDAEDVVDDVFTFLLKVWSQALKEASLHGFAWAVLREHLARRLALLGRPAAMVETAWFAALRRGSRHRTELLEAKLGLYAAIACLPERHYDVVLLAYLLGYDNAAVGRMLGISPAAVRSHIRGASRILSQKLGADWAPGEEKGQ</sequence>
<dbReference type="OrthoDB" id="4350410at2"/>
<dbReference type="InterPro" id="IPR013324">
    <property type="entry name" value="RNA_pol_sigma_r3/r4-like"/>
</dbReference>
<accession>A0A0J6XFF2</accession>
<dbReference type="SUPFAM" id="SSF88946">
    <property type="entry name" value="Sigma2 domain of RNA polymerase sigma factors"/>
    <property type="match status" value="1"/>
</dbReference>
<keyword evidence="2" id="KW-0805">Transcription regulation</keyword>
<dbReference type="InterPro" id="IPR013325">
    <property type="entry name" value="RNA_pol_sigma_r2"/>
</dbReference>
<keyword evidence="3" id="KW-0731">Sigma factor</keyword>
<dbReference type="STRING" id="66430.ACS04_27750"/>
<organism evidence="7 8">
    <name type="scientific">Streptomyces roseus</name>
    <dbReference type="NCBI Taxonomy" id="66430"/>
    <lineage>
        <taxon>Bacteria</taxon>
        <taxon>Bacillati</taxon>
        <taxon>Actinomycetota</taxon>
        <taxon>Actinomycetes</taxon>
        <taxon>Kitasatosporales</taxon>
        <taxon>Streptomycetaceae</taxon>
        <taxon>Streptomyces</taxon>
    </lineage>
</organism>
<evidence type="ECO:0000313" key="8">
    <source>
        <dbReference type="Proteomes" id="UP000035932"/>
    </source>
</evidence>
<evidence type="ECO:0000256" key="2">
    <source>
        <dbReference type="ARBA" id="ARBA00023015"/>
    </source>
</evidence>